<comment type="caution">
    <text evidence="1">The sequence shown here is derived from an EMBL/GenBank/DDBJ whole genome shotgun (WGS) entry which is preliminary data.</text>
</comment>
<sequence length="90" mass="10602">MRKTKDKVESLLSCGYEKEGSGCQYDRRQRQLEAAHQKQQSRLKTESFHQDFGECVYRNSKMLLCEVKLSIKICVYTDLDQLHRRSLATE</sequence>
<name>A0AAN8ZZK0_HALRR</name>
<proteinExistence type="predicted"/>
<reference evidence="1 2" key="1">
    <citation type="submission" date="2023-11" db="EMBL/GenBank/DDBJ databases">
        <title>Halocaridina rubra genome assembly.</title>
        <authorList>
            <person name="Smith C."/>
        </authorList>
    </citation>
    <scope>NUCLEOTIDE SEQUENCE [LARGE SCALE GENOMIC DNA]</scope>
    <source>
        <strain evidence="1">EP-1</strain>
        <tissue evidence="1">Whole</tissue>
    </source>
</reference>
<accession>A0AAN8ZZK0</accession>
<dbReference type="Proteomes" id="UP001381693">
    <property type="component" value="Unassembled WGS sequence"/>
</dbReference>
<keyword evidence="2" id="KW-1185">Reference proteome</keyword>
<dbReference type="AlphaFoldDB" id="A0AAN8ZZK0"/>
<dbReference type="EMBL" id="JAXCGZ010019047">
    <property type="protein sequence ID" value="KAK7066730.1"/>
    <property type="molecule type" value="Genomic_DNA"/>
</dbReference>
<evidence type="ECO:0000313" key="2">
    <source>
        <dbReference type="Proteomes" id="UP001381693"/>
    </source>
</evidence>
<gene>
    <name evidence="1" type="ORF">SK128_028127</name>
</gene>
<protein>
    <submittedName>
        <fullName evidence="1">Uncharacterized protein</fullName>
    </submittedName>
</protein>
<evidence type="ECO:0000313" key="1">
    <source>
        <dbReference type="EMBL" id="KAK7066730.1"/>
    </source>
</evidence>
<organism evidence="1 2">
    <name type="scientific">Halocaridina rubra</name>
    <name type="common">Hawaiian red shrimp</name>
    <dbReference type="NCBI Taxonomy" id="373956"/>
    <lineage>
        <taxon>Eukaryota</taxon>
        <taxon>Metazoa</taxon>
        <taxon>Ecdysozoa</taxon>
        <taxon>Arthropoda</taxon>
        <taxon>Crustacea</taxon>
        <taxon>Multicrustacea</taxon>
        <taxon>Malacostraca</taxon>
        <taxon>Eumalacostraca</taxon>
        <taxon>Eucarida</taxon>
        <taxon>Decapoda</taxon>
        <taxon>Pleocyemata</taxon>
        <taxon>Caridea</taxon>
        <taxon>Atyoidea</taxon>
        <taxon>Atyidae</taxon>
        <taxon>Halocaridina</taxon>
    </lineage>
</organism>